<feature type="transmembrane region" description="Helical" evidence="6">
    <location>
        <begin position="267"/>
        <end position="288"/>
    </location>
</feature>
<dbReference type="GO" id="GO:0004930">
    <property type="term" value="F:G protein-coupled receptor activity"/>
    <property type="evidence" value="ECO:0007669"/>
    <property type="project" value="InterPro"/>
</dbReference>
<organism evidence="8 9">
    <name type="scientific">Strongylocentrotus purpuratus</name>
    <name type="common">Purple sea urchin</name>
    <dbReference type="NCBI Taxonomy" id="7668"/>
    <lineage>
        <taxon>Eukaryota</taxon>
        <taxon>Metazoa</taxon>
        <taxon>Echinodermata</taxon>
        <taxon>Eleutherozoa</taxon>
        <taxon>Echinozoa</taxon>
        <taxon>Echinoidea</taxon>
        <taxon>Euechinoidea</taxon>
        <taxon>Echinacea</taxon>
        <taxon>Camarodonta</taxon>
        <taxon>Echinidea</taxon>
        <taxon>Strongylocentrotidae</taxon>
        <taxon>Strongylocentrotus</taxon>
    </lineage>
</organism>
<dbReference type="Pfam" id="PF00001">
    <property type="entry name" value="7tm_1"/>
    <property type="match status" value="1"/>
</dbReference>
<comment type="subcellular location">
    <subcellularLocation>
        <location evidence="1">Membrane</location>
    </subcellularLocation>
</comment>
<dbReference type="Proteomes" id="UP000007110">
    <property type="component" value="Unassembled WGS sequence"/>
</dbReference>
<dbReference type="Gene3D" id="1.20.1070.10">
    <property type="entry name" value="Rhodopsin 7-helix transmembrane proteins"/>
    <property type="match status" value="1"/>
</dbReference>
<evidence type="ECO:0000256" key="6">
    <source>
        <dbReference type="SAM" id="Phobius"/>
    </source>
</evidence>
<feature type="transmembrane region" description="Helical" evidence="6">
    <location>
        <begin position="63"/>
        <end position="80"/>
    </location>
</feature>
<dbReference type="EnsemblMetazoa" id="XM_030990916">
    <property type="protein sequence ID" value="XP_030846776"/>
    <property type="gene ID" value="LOC587237"/>
</dbReference>
<dbReference type="GO" id="GO:0016020">
    <property type="term" value="C:membrane"/>
    <property type="evidence" value="ECO:0007669"/>
    <property type="project" value="UniProtKB-SubCell"/>
</dbReference>
<dbReference type="AlphaFoldDB" id="A0A7M7T1F6"/>
<reference evidence="8" key="2">
    <citation type="submission" date="2021-01" db="UniProtKB">
        <authorList>
            <consortium name="EnsemblMetazoa"/>
        </authorList>
    </citation>
    <scope>IDENTIFICATION</scope>
</reference>
<evidence type="ECO:0000259" key="7">
    <source>
        <dbReference type="PROSITE" id="PS50262"/>
    </source>
</evidence>
<evidence type="ECO:0000256" key="2">
    <source>
        <dbReference type="ARBA" id="ARBA00022692"/>
    </source>
</evidence>
<dbReference type="PANTHER" id="PTHR45698:SF1">
    <property type="entry name" value="TRACE AMINE-ASSOCIATED RECEPTOR 13C-LIKE"/>
    <property type="match status" value="1"/>
</dbReference>
<dbReference type="KEGG" id="spu:587237"/>
<reference evidence="9" key="1">
    <citation type="submission" date="2015-02" db="EMBL/GenBank/DDBJ databases">
        <title>Genome sequencing for Strongylocentrotus purpuratus.</title>
        <authorList>
            <person name="Murali S."/>
            <person name="Liu Y."/>
            <person name="Vee V."/>
            <person name="English A."/>
            <person name="Wang M."/>
            <person name="Skinner E."/>
            <person name="Han Y."/>
            <person name="Muzny D.M."/>
            <person name="Worley K.C."/>
            <person name="Gibbs R.A."/>
        </authorList>
    </citation>
    <scope>NUCLEOTIDE SEQUENCE</scope>
</reference>
<evidence type="ECO:0000256" key="1">
    <source>
        <dbReference type="ARBA" id="ARBA00004370"/>
    </source>
</evidence>
<name>A0A7M7T1F6_STRPU</name>
<feature type="region of interest" description="Disordered" evidence="5">
    <location>
        <begin position="317"/>
        <end position="337"/>
    </location>
</feature>
<feature type="transmembrane region" description="Helical" evidence="6">
    <location>
        <begin position="185"/>
        <end position="211"/>
    </location>
</feature>
<evidence type="ECO:0000313" key="8">
    <source>
        <dbReference type="EnsemblMetazoa" id="XP_030846776"/>
    </source>
</evidence>
<dbReference type="InterPro" id="IPR000276">
    <property type="entry name" value="GPCR_Rhodpsn"/>
</dbReference>
<evidence type="ECO:0000256" key="5">
    <source>
        <dbReference type="SAM" id="MobiDB-lite"/>
    </source>
</evidence>
<dbReference type="SMART" id="SM01381">
    <property type="entry name" value="7TM_GPCR_Srsx"/>
    <property type="match status" value="1"/>
</dbReference>
<dbReference type="InterPro" id="IPR017452">
    <property type="entry name" value="GPCR_Rhodpsn_7TM"/>
</dbReference>
<feature type="transmembrane region" description="Helical" evidence="6">
    <location>
        <begin position="28"/>
        <end position="51"/>
    </location>
</feature>
<feature type="domain" description="G-protein coupled receptors family 1 profile" evidence="7">
    <location>
        <begin position="43"/>
        <end position="286"/>
    </location>
</feature>
<feature type="transmembrane region" description="Helical" evidence="6">
    <location>
        <begin position="144"/>
        <end position="165"/>
    </location>
</feature>
<dbReference type="PROSITE" id="PS50262">
    <property type="entry name" value="G_PROTEIN_RECEP_F1_2"/>
    <property type="match status" value="1"/>
</dbReference>
<dbReference type="OMA" id="SAVIMWI"/>
<dbReference type="GeneID" id="587237"/>
<evidence type="ECO:0000256" key="3">
    <source>
        <dbReference type="ARBA" id="ARBA00022989"/>
    </source>
</evidence>
<keyword evidence="2 6" id="KW-0812">Transmembrane</keyword>
<feature type="transmembrane region" description="Helical" evidence="6">
    <location>
        <begin position="232"/>
        <end position="255"/>
    </location>
</feature>
<feature type="transmembrane region" description="Helical" evidence="6">
    <location>
        <begin position="100"/>
        <end position="123"/>
    </location>
</feature>
<dbReference type="PRINTS" id="PR00237">
    <property type="entry name" value="GPCRRHODOPSN"/>
</dbReference>
<accession>A0A7M7T1F6</accession>
<proteinExistence type="predicted"/>
<dbReference type="CDD" id="cd00637">
    <property type="entry name" value="7tm_classA_rhodopsin-like"/>
    <property type="match status" value="1"/>
</dbReference>
<dbReference type="OrthoDB" id="10037617at2759"/>
<dbReference type="RefSeq" id="XP_030846776.1">
    <property type="nucleotide sequence ID" value="XM_030990916.1"/>
</dbReference>
<dbReference type="InParanoid" id="A0A7M7T1F6"/>
<dbReference type="SUPFAM" id="SSF81321">
    <property type="entry name" value="Family A G protein-coupled receptor-like"/>
    <property type="match status" value="1"/>
</dbReference>
<keyword evidence="4 6" id="KW-0472">Membrane</keyword>
<sequence>MSEVAMDADWQNISRNDAWVWAPVSWEWWVIVQLVLAIVGILGNLLVMLVIFWPGRRRCATDILIGALAMADFLTSIFIIPHRQVIQLPDTVGGELYCRIIHTSVLMWISICASIFTLTTISIERLMAVRFPIWFQRLFSPKRTSIAVIVIWIAAFIINIGSLYAHFVTEDRQCVLSLPVAFHRFLGVCLFILEYVLPVVIMVTSHAWTIYSLRQRQASALRQVQSRVLQTLLIVVITFIICWTPDQFGFLVFNLGVVPFTHLFSPLYRGFVILAFANSCVNPFIYAARMPRFRKALKDLFWIKGTPRGDGIPSVFAVDGEGKSDESKSKTTETSLS</sequence>
<protein>
    <recommendedName>
        <fullName evidence="7">G-protein coupled receptors family 1 profile domain-containing protein</fullName>
    </recommendedName>
</protein>
<dbReference type="FunCoup" id="A0A7M7T1F6">
    <property type="interactions" value="43"/>
</dbReference>
<evidence type="ECO:0000313" key="9">
    <source>
        <dbReference type="Proteomes" id="UP000007110"/>
    </source>
</evidence>
<evidence type="ECO:0000256" key="4">
    <source>
        <dbReference type="ARBA" id="ARBA00023136"/>
    </source>
</evidence>
<feature type="compositionally biased region" description="Basic and acidic residues" evidence="5">
    <location>
        <begin position="320"/>
        <end position="331"/>
    </location>
</feature>
<dbReference type="PANTHER" id="PTHR45698">
    <property type="entry name" value="TRACE AMINE-ASSOCIATED RECEPTOR 19N-RELATED"/>
    <property type="match status" value="1"/>
</dbReference>
<keyword evidence="3 6" id="KW-1133">Transmembrane helix</keyword>
<keyword evidence="9" id="KW-1185">Reference proteome</keyword>